<keyword evidence="2" id="KW-1185">Reference proteome</keyword>
<dbReference type="OrthoDB" id="2757524at2759"/>
<evidence type="ECO:0000313" key="1">
    <source>
        <dbReference type="EMBL" id="OCH87587.1"/>
    </source>
</evidence>
<protein>
    <submittedName>
        <fullName evidence="1">Uncharacterized protein</fullName>
    </submittedName>
</protein>
<name>A0A8E2AT04_9APHY</name>
<accession>A0A8E2AT04</accession>
<dbReference type="EMBL" id="KV722480">
    <property type="protein sequence ID" value="OCH87587.1"/>
    <property type="molecule type" value="Genomic_DNA"/>
</dbReference>
<reference evidence="1 2" key="1">
    <citation type="submission" date="2016-07" db="EMBL/GenBank/DDBJ databases">
        <title>Draft genome of the white-rot fungus Obba rivulosa 3A-2.</title>
        <authorList>
            <consortium name="DOE Joint Genome Institute"/>
            <person name="Miettinen O."/>
            <person name="Riley R."/>
            <person name="Acob R."/>
            <person name="Barry K."/>
            <person name="Cullen D."/>
            <person name="De Vries R."/>
            <person name="Hainaut M."/>
            <person name="Hatakka A."/>
            <person name="Henrissat B."/>
            <person name="Hilden K."/>
            <person name="Kuo R."/>
            <person name="Labutti K."/>
            <person name="Lipzen A."/>
            <person name="Makela M.R."/>
            <person name="Sandor L."/>
            <person name="Spatafora J.W."/>
            <person name="Grigoriev I.V."/>
            <person name="Hibbett D.S."/>
        </authorList>
    </citation>
    <scope>NUCLEOTIDE SEQUENCE [LARGE SCALE GENOMIC DNA]</scope>
    <source>
        <strain evidence="1 2">3A-2</strain>
    </source>
</reference>
<sequence>MLTYAMQRQILWGVWAISYGLDEEHVNLSAILRWCEPVVPLLQKTSSFSNHFSALLRTGQNPAILQTVLVAMENVLYSTESAQKSTPTGEDNTDRELLCQRLVDAFSSFFNSHVTTLQTNIELHSSRIYTKFISIAAYVAFNDNANASISTRLNATACCDQLLLRLSARLRYEATYPWSHRWLLGTAARLALLRFVDPALLHTGGRSLDAFTDVEAASHHIIAALLESAIQEYLNLGVVHSAPQVTGLAIMLCEMPYHRAIYLPFYSLFGRMRTLVYQLES</sequence>
<proteinExistence type="predicted"/>
<evidence type="ECO:0000313" key="2">
    <source>
        <dbReference type="Proteomes" id="UP000250043"/>
    </source>
</evidence>
<gene>
    <name evidence="1" type="ORF">OBBRIDRAFT_147588</name>
</gene>
<dbReference type="Proteomes" id="UP000250043">
    <property type="component" value="Unassembled WGS sequence"/>
</dbReference>
<dbReference type="AlphaFoldDB" id="A0A8E2AT04"/>
<organism evidence="1 2">
    <name type="scientific">Obba rivulosa</name>
    <dbReference type="NCBI Taxonomy" id="1052685"/>
    <lineage>
        <taxon>Eukaryota</taxon>
        <taxon>Fungi</taxon>
        <taxon>Dikarya</taxon>
        <taxon>Basidiomycota</taxon>
        <taxon>Agaricomycotina</taxon>
        <taxon>Agaricomycetes</taxon>
        <taxon>Polyporales</taxon>
        <taxon>Gelatoporiaceae</taxon>
        <taxon>Obba</taxon>
    </lineage>
</organism>